<dbReference type="AlphaFoldDB" id="A0A9D4VH41"/>
<protein>
    <submittedName>
        <fullName evidence="1">Uncharacterized protein</fullName>
    </submittedName>
</protein>
<comment type="caution">
    <text evidence="1">The sequence shown here is derived from an EMBL/GenBank/DDBJ whole genome shotgun (WGS) entry which is preliminary data.</text>
</comment>
<dbReference type="Gramene" id="Psat07G0097400-T1">
    <property type="protein sequence ID" value="KAI5383819.1"/>
    <property type="gene ID" value="KIW84_070974"/>
</dbReference>
<dbReference type="Proteomes" id="UP001058974">
    <property type="component" value="Chromosome 7"/>
</dbReference>
<accession>A0A9D4VH41</accession>
<sequence>MICNKDWYTTYEECVIEILNAHISDHAPLRVKIQGDTIGNTHRHQPRFKFLNIVAEKPEFLEMVKSNWKTMENGKPMYILWRKLKQLQPFLMGLNRQNLIREVKRWTDMVLQATDEKKNLLMQKAKITWLQVGDGNNSYFHAIVKGRNKENIIHRIMDINGDTMTDFKEMEREVWRYYGDLDGKATRELLHVDIEALRNGPQLHEKYYHDLTQPITKIEVWKTLMSIGDTKASGIDDFNAKIFKATWRIAKYDIMKAVKDFFENNRIYVVVNYALVTLF</sequence>
<name>A0A9D4VH41_PEA</name>
<evidence type="ECO:0000313" key="1">
    <source>
        <dbReference type="EMBL" id="KAI5383819.1"/>
    </source>
</evidence>
<evidence type="ECO:0000313" key="2">
    <source>
        <dbReference type="Proteomes" id="UP001058974"/>
    </source>
</evidence>
<proteinExistence type="predicted"/>
<dbReference type="EMBL" id="JAMSHJ010000007">
    <property type="protein sequence ID" value="KAI5383819.1"/>
    <property type="molecule type" value="Genomic_DNA"/>
</dbReference>
<gene>
    <name evidence="1" type="ORF">KIW84_070974</name>
</gene>
<keyword evidence="2" id="KW-1185">Reference proteome</keyword>
<reference evidence="1 2" key="1">
    <citation type="journal article" date="2022" name="Nat. Genet.">
        <title>Improved pea reference genome and pan-genome highlight genomic features and evolutionary characteristics.</title>
        <authorList>
            <person name="Yang T."/>
            <person name="Liu R."/>
            <person name="Luo Y."/>
            <person name="Hu S."/>
            <person name="Wang D."/>
            <person name="Wang C."/>
            <person name="Pandey M.K."/>
            <person name="Ge S."/>
            <person name="Xu Q."/>
            <person name="Li N."/>
            <person name="Li G."/>
            <person name="Huang Y."/>
            <person name="Saxena R.K."/>
            <person name="Ji Y."/>
            <person name="Li M."/>
            <person name="Yan X."/>
            <person name="He Y."/>
            <person name="Liu Y."/>
            <person name="Wang X."/>
            <person name="Xiang C."/>
            <person name="Varshney R.K."/>
            <person name="Ding H."/>
            <person name="Gao S."/>
            <person name="Zong X."/>
        </authorList>
    </citation>
    <scope>NUCLEOTIDE SEQUENCE [LARGE SCALE GENOMIC DNA]</scope>
    <source>
        <strain evidence="1 2">cv. Zhongwan 6</strain>
    </source>
</reference>
<organism evidence="1 2">
    <name type="scientific">Pisum sativum</name>
    <name type="common">Garden pea</name>
    <name type="synonym">Lathyrus oleraceus</name>
    <dbReference type="NCBI Taxonomy" id="3888"/>
    <lineage>
        <taxon>Eukaryota</taxon>
        <taxon>Viridiplantae</taxon>
        <taxon>Streptophyta</taxon>
        <taxon>Embryophyta</taxon>
        <taxon>Tracheophyta</taxon>
        <taxon>Spermatophyta</taxon>
        <taxon>Magnoliopsida</taxon>
        <taxon>eudicotyledons</taxon>
        <taxon>Gunneridae</taxon>
        <taxon>Pentapetalae</taxon>
        <taxon>rosids</taxon>
        <taxon>fabids</taxon>
        <taxon>Fabales</taxon>
        <taxon>Fabaceae</taxon>
        <taxon>Papilionoideae</taxon>
        <taxon>50 kb inversion clade</taxon>
        <taxon>NPAAA clade</taxon>
        <taxon>Hologalegina</taxon>
        <taxon>IRL clade</taxon>
        <taxon>Fabeae</taxon>
        <taxon>Lathyrus</taxon>
    </lineage>
</organism>